<accession>A0A183P0R1</accession>
<dbReference type="EMBL" id="UZAL01028581">
    <property type="protein sequence ID" value="VDP42201.1"/>
    <property type="molecule type" value="Genomic_DNA"/>
</dbReference>
<protein>
    <submittedName>
        <fullName evidence="1">Uncharacterized protein</fullName>
    </submittedName>
</protein>
<reference evidence="1 2" key="1">
    <citation type="submission" date="2018-11" db="EMBL/GenBank/DDBJ databases">
        <authorList>
            <consortium name="Pathogen Informatics"/>
        </authorList>
    </citation>
    <scope>NUCLEOTIDE SEQUENCE [LARGE SCALE GENOMIC DNA]</scope>
    <source>
        <strain>Denwood</strain>
        <strain evidence="2">Zambia</strain>
    </source>
</reference>
<proteinExistence type="predicted"/>
<name>A0A183P0R1_9TREM</name>
<dbReference type="STRING" id="31246.A0A183P0R1"/>
<organism evidence="1 2">
    <name type="scientific">Schistosoma mattheei</name>
    <dbReference type="NCBI Taxonomy" id="31246"/>
    <lineage>
        <taxon>Eukaryota</taxon>
        <taxon>Metazoa</taxon>
        <taxon>Spiralia</taxon>
        <taxon>Lophotrochozoa</taxon>
        <taxon>Platyhelminthes</taxon>
        <taxon>Trematoda</taxon>
        <taxon>Digenea</taxon>
        <taxon>Strigeidida</taxon>
        <taxon>Schistosomatoidea</taxon>
        <taxon>Schistosomatidae</taxon>
        <taxon>Schistosoma</taxon>
    </lineage>
</organism>
<gene>
    <name evidence="1" type="ORF">SMTD_LOCUS7947</name>
</gene>
<evidence type="ECO:0000313" key="1">
    <source>
        <dbReference type="EMBL" id="VDP42201.1"/>
    </source>
</evidence>
<keyword evidence="2" id="KW-1185">Reference proteome</keyword>
<dbReference type="AlphaFoldDB" id="A0A183P0R1"/>
<evidence type="ECO:0000313" key="2">
    <source>
        <dbReference type="Proteomes" id="UP000269396"/>
    </source>
</evidence>
<dbReference type="Proteomes" id="UP000269396">
    <property type="component" value="Unassembled WGS sequence"/>
</dbReference>
<sequence>MRLNVKEHWTAGKTGLQRFNTVILRYNDKLEEFEITVNRFQTLRDLPKEETTMEDNWKGTGEALTSVSLREVQERENKETAVNNGRTRAEEVKAQTEYLQANKQLKKSIRADKQKHVEELAKTKEKAAREGNMKQPYDTTKELAGKYGKPEKLIKCKEGKKITEIQEQRNDWMERFE</sequence>